<dbReference type="InterPro" id="IPR029044">
    <property type="entry name" value="Nucleotide-diphossugar_trans"/>
</dbReference>
<evidence type="ECO:0008006" key="3">
    <source>
        <dbReference type="Google" id="ProtNLM"/>
    </source>
</evidence>
<comment type="caution">
    <text evidence="1">The sequence shown here is derived from an EMBL/GenBank/DDBJ whole genome shotgun (WGS) entry which is preliminary data.</text>
</comment>
<dbReference type="AlphaFoldDB" id="A0A0G0WM45"/>
<name>A0A0G0WM45_9BACT</name>
<accession>A0A0G0WM45</accession>
<evidence type="ECO:0000313" key="2">
    <source>
        <dbReference type="Proteomes" id="UP000034753"/>
    </source>
</evidence>
<organism evidence="1 2">
    <name type="scientific">Candidatus Daviesbacteria bacterium GW2011_GWB1_41_5</name>
    <dbReference type="NCBI Taxonomy" id="1618429"/>
    <lineage>
        <taxon>Bacteria</taxon>
        <taxon>Candidatus Daviesiibacteriota</taxon>
    </lineage>
</organism>
<dbReference type="SUPFAM" id="SSF53448">
    <property type="entry name" value="Nucleotide-diphospho-sugar transferases"/>
    <property type="match status" value="1"/>
</dbReference>
<proteinExistence type="predicted"/>
<dbReference type="Proteomes" id="UP000034753">
    <property type="component" value="Unassembled WGS sequence"/>
</dbReference>
<evidence type="ECO:0000313" key="1">
    <source>
        <dbReference type="EMBL" id="KKS13834.1"/>
    </source>
</evidence>
<sequence length="217" mass="25415">MDTTIIYYTSNKETPEFEQRIIDSLLKVCGDLPVISVSQKPMDLGKNICVGDVGTSGFNMFRQVLIGCKEAKTKFIITAEADCLYPPDYFKFVPKRADICYRNTNTYLLGLRRDYFYKKPEGGTWSQVIGREFYINRLEYLFKDAPQWSVEEKNFPKERGKGVDIFTTDQIERFETEYPCISIKSGKGMRHYSHSERVPIYDLPYWGDSRKFRKTYL</sequence>
<protein>
    <recommendedName>
        <fullName evidence="3">Glycosyltransferase</fullName>
    </recommendedName>
</protein>
<dbReference type="EMBL" id="LCBN01000015">
    <property type="protein sequence ID" value="KKS13834.1"/>
    <property type="molecule type" value="Genomic_DNA"/>
</dbReference>
<reference evidence="1 2" key="1">
    <citation type="journal article" date="2015" name="Nature">
        <title>rRNA introns, odd ribosomes, and small enigmatic genomes across a large radiation of phyla.</title>
        <authorList>
            <person name="Brown C.T."/>
            <person name="Hug L.A."/>
            <person name="Thomas B.C."/>
            <person name="Sharon I."/>
            <person name="Castelle C.J."/>
            <person name="Singh A."/>
            <person name="Wilkins M.J."/>
            <person name="Williams K.H."/>
            <person name="Banfield J.F."/>
        </authorList>
    </citation>
    <scope>NUCLEOTIDE SEQUENCE [LARGE SCALE GENOMIC DNA]</scope>
</reference>
<gene>
    <name evidence="1" type="ORF">UU67_C0015G0006</name>
</gene>